<dbReference type="Proteomes" id="UP000008312">
    <property type="component" value="Unassembled WGS sequence"/>
</dbReference>
<dbReference type="InParanoid" id="D8LV56"/>
<dbReference type="AlphaFoldDB" id="D8LV56"/>
<feature type="compositionally biased region" description="Basic and acidic residues" evidence="1">
    <location>
        <begin position="235"/>
        <end position="248"/>
    </location>
</feature>
<dbReference type="GeneID" id="24917449"/>
<feature type="signal peptide" evidence="2">
    <location>
        <begin position="1"/>
        <end position="16"/>
    </location>
</feature>
<dbReference type="EMBL" id="FN668638">
    <property type="protein sequence ID" value="CBK19695.2"/>
    <property type="molecule type" value="Genomic_DNA"/>
</dbReference>
<name>D8LV56_BLAHO</name>
<accession>D8LV56</accession>
<keyword evidence="4" id="KW-1185">Reference proteome</keyword>
<feature type="region of interest" description="Disordered" evidence="1">
    <location>
        <begin position="130"/>
        <end position="160"/>
    </location>
</feature>
<keyword evidence="2" id="KW-0732">Signal</keyword>
<evidence type="ECO:0000256" key="2">
    <source>
        <dbReference type="SAM" id="SignalP"/>
    </source>
</evidence>
<evidence type="ECO:0000256" key="1">
    <source>
        <dbReference type="SAM" id="MobiDB-lite"/>
    </source>
</evidence>
<proteinExistence type="predicted"/>
<dbReference type="RefSeq" id="XP_012893743.1">
    <property type="nucleotide sequence ID" value="XM_013038289.1"/>
</dbReference>
<evidence type="ECO:0000313" key="3">
    <source>
        <dbReference type="EMBL" id="CBK19695.2"/>
    </source>
</evidence>
<protein>
    <submittedName>
        <fullName evidence="3">Uncharacterized protein</fullName>
    </submittedName>
</protein>
<organism evidence="3">
    <name type="scientific">Blastocystis hominis</name>
    <dbReference type="NCBI Taxonomy" id="12968"/>
    <lineage>
        <taxon>Eukaryota</taxon>
        <taxon>Sar</taxon>
        <taxon>Stramenopiles</taxon>
        <taxon>Bigyra</taxon>
        <taxon>Opalozoa</taxon>
        <taxon>Opalinata</taxon>
        <taxon>Blastocystidae</taxon>
        <taxon>Blastocystis</taxon>
    </lineage>
</organism>
<reference evidence="3" key="1">
    <citation type="submission" date="2010-02" db="EMBL/GenBank/DDBJ databases">
        <title>Sequencing and annotation of the Blastocystis hominis genome.</title>
        <authorList>
            <person name="Wincker P."/>
        </authorList>
    </citation>
    <scope>NUCLEOTIDE SEQUENCE</scope>
    <source>
        <strain evidence="3">Singapore isolate B</strain>
    </source>
</reference>
<gene>
    <name evidence="3" type="ORF">GSBLH_T00000130001</name>
</gene>
<sequence>MSLCMLLLSLFRSFQSLFLDPNESYFAPLLNTLVALVTTDSIALETGAGNKYNTNRPKGKLNSMQVAPSPFSFSLETPDPAAASDVRRDEGGAALSGRLQDLHELRRLHLFHRRVPQRQPRQRRFPRLARRVPERSHEAKGGSRAREAVPGRLRGAASRSARRRRFGAVFALRRTVRSHQNVGSGGRFAVCGGVGRDGGRRQRQGAAVLPGPQSERAGARGGPAVLRGFAGNRGGGDREGDAFERKRR</sequence>
<feature type="region of interest" description="Disordered" evidence="1">
    <location>
        <begin position="194"/>
        <end position="248"/>
    </location>
</feature>
<feature type="compositionally biased region" description="Basic and acidic residues" evidence="1">
    <location>
        <begin position="131"/>
        <end position="149"/>
    </location>
</feature>
<evidence type="ECO:0000313" key="4">
    <source>
        <dbReference type="Proteomes" id="UP000008312"/>
    </source>
</evidence>
<feature type="chain" id="PRO_5003117594" evidence="2">
    <location>
        <begin position="17"/>
        <end position="248"/>
    </location>
</feature>